<proteinExistence type="predicted"/>
<accession>A0AA35YKN9</accession>
<dbReference type="AlphaFoldDB" id="A0AA35YKN9"/>
<keyword evidence="2" id="KW-1185">Reference proteome</keyword>
<evidence type="ECO:0000313" key="2">
    <source>
        <dbReference type="Proteomes" id="UP001177003"/>
    </source>
</evidence>
<reference evidence="1" key="1">
    <citation type="submission" date="2023-04" db="EMBL/GenBank/DDBJ databases">
        <authorList>
            <person name="Vijverberg K."/>
            <person name="Xiong W."/>
            <person name="Schranz E."/>
        </authorList>
    </citation>
    <scope>NUCLEOTIDE SEQUENCE</scope>
</reference>
<dbReference type="Proteomes" id="UP001177003">
    <property type="component" value="Chromosome 3"/>
</dbReference>
<protein>
    <submittedName>
        <fullName evidence="1">Uncharacterized protein</fullName>
    </submittedName>
</protein>
<name>A0AA35YKN9_LACSI</name>
<gene>
    <name evidence="1" type="ORF">LSALG_LOCUS15803</name>
</gene>
<organism evidence="1 2">
    <name type="scientific">Lactuca saligna</name>
    <name type="common">Willowleaf lettuce</name>
    <dbReference type="NCBI Taxonomy" id="75948"/>
    <lineage>
        <taxon>Eukaryota</taxon>
        <taxon>Viridiplantae</taxon>
        <taxon>Streptophyta</taxon>
        <taxon>Embryophyta</taxon>
        <taxon>Tracheophyta</taxon>
        <taxon>Spermatophyta</taxon>
        <taxon>Magnoliopsida</taxon>
        <taxon>eudicotyledons</taxon>
        <taxon>Gunneridae</taxon>
        <taxon>Pentapetalae</taxon>
        <taxon>asterids</taxon>
        <taxon>campanulids</taxon>
        <taxon>Asterales</taxon>
        <taxon>Asteraceae</taxon>
        <taxon>Cichorioideae</taxon>
        <taxon>Cichorieae</taxon>
        <taxon>Lactucinae</taxon>
        <taxon>Lactuca</taxon>
    </lineage>
</organism>
<dbReference type="EMBL" id="OX465079">
    <property type="protein sequence ID" value="CAI9275783.1"/>
    <property type="molecule type" value="Genomic_DNA"/>
</dbReference>
<sequence length="124" mass="14341">MLLTGKQFKILNRKLISSLQLQADAGGKNFVYGIEVDVLLKGHKHRLQHSIDLVDQNNEKRVKAHSDLFTYELKVLKDVAMERYVLFIQDVKKVSEDVNLKIEELHEDMGKEVAKLNHNYSSLH</sequence>
<evidence type="ECO:0000313" key="1">
    <source>
        <dbReference type="EMBL" id="CAI9275783.1"/>
    </source>
</evidence>